<proteinExistence type="predicted"/>
<organism evidence="2 3">
    <name type="scientific">Lithohypha guttulata</name>
    <dbReference type="NCBI Taxonomy" id="1690604"/>
    <lineage>
        <taxon>Eukaryota</taxon>
        <taxon>Fungi</taxon>
        <taxon>Dikarya</taxon>
        <taxon>Ascomycota</taxon>
        <taxon>Pezizomycotina</taxon>
        <taxon>Eurotiomycetes</taxon>
        <taxon>Chaetothyriomycetidae</taxon>
        <taxon>Chaetothyriales</taxon>
        <taxon>Trichomeriaceae</taxon>
        <taxon>Lithohypha</taxon>
    </lineage>
</organism>
<evidence type="ECO:0000313" key="2">
    <source>
        <dbReference type="EMBL" id="KAK5086660.1"/>
    </source>
</evidence>
<keyword evidence="3" id="KW-1185">Reference proteome</keyword>
<protein>
    <submittedName>
        <fullName evidence="2">Uncharacterized protein</fullName>
    </submittedName>
</protein>
<accession>A0AAN7T0U0</accession>
<dbReference type="Proteomes" id="UP001309876">
    <property type="component" value="Unassembled WGS sequence"/>
</dbReference>
<evidence type="ECO:0000313" key="3">
    <source>
        <dbReference type="Proteomes" id="UP001309876"/>
    </source>
</evidence>
<name>A0AAN7T0U0_9EURO</name>
<feature type="region of interest" description="Disordered" evidence="1">
    <location>
        <begin position="1"/>
        <end position="23"/>
    </location>
</feature>
<gene>
    <name evidence="2" type="ORF">LTR05_003828</name>
</gene>
<comment type="caution">
    <text evidence="2">The sequence shown here is derived from an EMBL/GenBank/DDBJ whole genome shotgun (WGS) entry which is preliminary data.</text>
</comment>
<dbReference type="EMBL" id="JAVRRJ010000003">
    <property type="protein sequence ID" value="KAK5086660.1"/>
    <property type="molecule type" value="Genomic_DNA"/>
</dbReference>
<dbReference type="AlphaFoldDB" id="A0AAN7T0U0"/>
<evidence type="ECO:0000256" key="1">
    <source>
        <dbReference type="SAM" id="MobiDB-lite"/>
    </source>
</evidence>
<reference evidence="2 3" key="1">
    <citation type="submission" date="2023-08" db="EMBL/GenBank/DDBJ databases">
        <title>Black Yeasts Isolated from many extreme environments.</title>
        <authorList>
            <person name="Coleine C."/>
            <person name="Stajich J.E."/>
            <person name="Selbmann L."/>
        </authorList>
    </citation>
    <scope>NUCLEOTIDE SEQUENCE [LARGE SCALE GENOMIC DNA]</scope>
    <source>
        <strain evidence="2 3">CCFEE 5910</strain>
    </source>
</reference>
<sequence>MAPPEQPNLLVMGLPPNPNNQIDKPLEQARTEAESKGYNLTICTLDPINWPEEQTLSVLGKELDTRKYTVISIGFGVRGNRGATPMFEKMVNLCVEKQPGAKFGFAVHPTDIVSACERAMGVSERIVGL</sequence>